<dbReference type="Proteomes" id="UP000032417">
    <property type="component" value="Chromosome 1"/>
</dbReference>
<sequence length="445" mass="48874">MRRLIYFILTIFGILGIYSCAEEISDLQQEGNPSLQVENQFTNVHFGDVLSFTATVSDNIPLSTLTAILYFGEEEVERTTIRTKENGVYSGEITVPFLKDIPDGTATLEFVLLNTTLKSVIQTFDIPITRASYPYLILVTADGSYPMIPTGVPNEYAATEPFPSTELPAYIKTPVVDDKGQEIIFGWEAGAVTQGVSENIPFVSPTGGTYSVTFNTMTYTATPFFEILLNGNKMMMVDKQNYQIDIDLTQNQEFEIEGLVDIADWWIDVDFFTEIETGKYRFNPISGKYRVMANLTHKYFRVEVLDGSSPATLKSDGTGAVWVIGDQLGKPSYTENHVGWNTSNALCMAPIGNKTYQMTLVAGESINANEINFKFFHQKDWGGEFGSATLSSSSDIVFVGDGNNGRDNGNLGLVEGTTLEVGATYVFTVDLSAGSSSGVLTVVKK</sequence>
<evidence type="ECO:0000259" key="2">
    <source>
        <dbReference type="Pfam" id="PF17163"/>
    </source>
</evidence>
<dbReference type="InterPro" id="IPR033429">
    <property type="entry name" value="DUF5125"/>
</dbReference>
<accession>A0A098BWR1</accession>
<keyword evidence="5" id="KW-1185">Reference proteome</keyword>
<dbReference type="PROSITE" id="PS51257">
    <property type="entry name" value="PROKAR_LIPOPROTEIN"/>
    <property type="match status" value="1"/>
</dbReference>
<proteinExistence type="predicted"/>
<dbReference type="HOGENOM" id="CLU_026894_0_0_10"/>
<dbReference type="Pfam" id="PF17163">
    <property type="entry name" value="DUF5125"/>
    <property type="match status" value="1"/>
</dbReference>
<name>A0A098BWR1_9BACT</name>
<dbReference type="InterPro" id="IPR033430">
    <property type="entry name" value="DUF5121"/>
</dbReference>
<dbReference type="STRING" id="1562970.ING2E5B_0330"/>
<organism evidence="4 5">
    <name type="scientific">Fermentimonas caenicola</name>
    <dbReference type="NCBI Taxonomy" id="1562970"/>
    <lineage>
        <taxon>Bacteria</taxon>
        <taxon>Pseudomonadati</taxon>
        <taxon>Bacteroidota</taxon>
        <taxon>Bacteroidia</taxon>
        <taxon>Bacteroidales</taxon>
        <taxon>Dysgonomonadaceae</taxon>
        <taxon>Fermentimonas</taxon>
    </lineage>
</organism>
<feature type="domain" description="DUF5121" evidence="3">
    <location>
        <begin position="316"/>
        <end position="431"/>
    </location>
</feature>
<dbReference type="Pfam" id="PF16408">
    <property type="entry name" value="DUF5016"/>
    <property type="match status" value="1"/>
</dbReference>
<evidence type="ECO:0000313" key="5">
    <source>
        <dbReference type="Proteomes" id="UP000032417"/>
    </source>
</evidence>
<feature type="domain" description="DUF5016" evidence="1">
    <location>
        <begin position="1"/>
        <end position="116"/>
    </location>
</feature>
<dbReference type="KEGG" id="pbt:ING2E5B_0330"/>
<evidence type="ECO:0000259" key="3">
    <source>
        <dbReference type="Pfam" id="PF17165"/>
    </source>
</evidence>
<dbReference type="EMBL" id="LN515532">
    <property type="protein sequence ID" value="CEA15099.1"/>
    <property type="molecule type" value="Genomic_DNA"/>
</dbReference>
<reference evidence="4 5" key="1">
    <citation type="submission" date="2014-08" db="EMBL/GenBank/DDBJ databases">
        <authorList>
            <person name="Wibberg D."/>
        </authorList>
    </citation>
    <scope>NUCLEOTIDE SEQUENCE [LARGE SCALE GENOMIC DNA]</scope>
    <source>
        <strain evidence="5">ING2-E5B</strain>
    </source>
</reference>
<dbReference type="AlphaFoldDB" id="A0A098BWR1"/>
<evidence type="ECO:0000313" key="4">
    <source>
        <dbReference type="EMBL" id="CEA15099.1"/>
    </source>
</evidence>
<dbReference type="InterPro" id="IPR032184">
    <property type="entry name" value="DUF5016"/>
</dbReference>
<feature type="domain" description="DUF5125" evidence="2">
    <location>
        <begin position="128"/>
        <end position="307"/>
    </location>
</feature>
<dbReference type="Pfam" id="PF17165">
    <property type="entry name" value="DUF5121"/>
    <property type="match status" value="1"/>
</dbReference>
<evidence type="ECO:0000259" key="1">
    <source>
        <dbReference type="Pfam" id="PF16408"/>
    </source>
</evidence>
<gene>
    <name evidence="4" type="ORF">ING2E5B_0330</name>
</gene>
<dbReference type="OrthoDB" id="1004111at2"/>
<protein>
    <submittedName>
        <fullName evidence="4">Uncharacterized protein</fullName>
    </submittedName>
</protein>